<dbReference type="Gene3D" id="3.40.630.30">
    <property type="match status" value="1"/>
</dbReference>
<dbReference type="GO" id="GO:0016747">
    <property type="term" value="F:acyltransferase activity, transferring groups other than amino-acyl groups"/>
    <property type="evidence" value="ECO:0007669"/>
    <property type="project" value="InterPro"/>
</dbReference>
<dbReference type="PROSITE" id="PS51186">
    <property type="entry name" value="GNAT"/>
    <property type="match status" value="1"/>
</dbReference>
<feature type="domain" description="N-acetyltransferase" evidence="1">
    <location>
        <begin position="40"/>
        <end position="186"/>
    </location>
</feature>
<reference evidence="2 3" key="1">
    <citation type="submission" date="2020-04" db="EMBL/GenBank/DDBJ databases">
        <title>Draft genome of Leeia sp. IMCC25680.</title>
        <authorList>
            <person name="Song J."/>
            <person name="Cho J.-C."/>
        </authorList>
    </citation>
    <scope>NUCLEOTIDE SEQUENCE [LARGE SCALE GENOMIC DNA]</scope>
    <source>
        <strain evidence="2 3">IMCC25680</strain>
    </source>
</reference>
<accession>A0A847S8F9</accession>
<gene>
    <name evidence="2" type="ORF">HF682_01870</name>
</gene>
<name>A0A847S8F9_9NEIS</name>
<dbReference type="InterPro" id="IPR016181">
    <property type="entry name" value="Acyl_CoA_acyltransferase"/>
</dbReference>
<dbReference type="RefSeq" id="WP_168875557.1">
    <property type="nucleotide sequence ID" value="NZ_JABAIM010000001.1"/>
</dbReference>
<evidence type="ECO:0000259" key="1">
    <source>
        <dbReference type="PROSITE" id="PS51186"/>
    </source>
</evidence>
<dbReference type="SUPFAM" id="SSF55729">
    <property type="entry name" value="Acyl-CoA N-acyltransferases (Nat)"/>
    <property type="match status" value="1"/>
</dbReference>
<keyword evidence="2" id="KW-0808">Transferase</keyword>
<organism evidence="2 3">
    <name type="scientific">Leeia aquatica</name>
    <dbReference type="NCBI Taxonomy" id="2725557"/>
    <lineage>
        <taxon>Bacteria</taxon>
        <taxon>Pseudomonadati</taxon>
        <taxon>Pseudomonadota</taxon>
        <taxon>Betaproteobacteria</taxon>
        <taxon>Neisseriales</taxon>
        <taxon>Leeiaceae</taxon>
        <taxon>Leeia</taxon>
    </lineage>
</organism>
<sequence>MTNPLLFNIPTSLHTERLTLRCPQAGDGPLHLDAVQTSLAELRSLPTSFPWSLAEPSLDNSELYCREHHAKFIRRERLLMLMIERDSGLCVGCCGLQNMDWEHPQFELGIWCRSSHHGKGLAREALQAAIQLATSTLHARRLHGLIEANNLSSRKLMDRLGFQLEGMHPEFAKAPDGTLVDYCSYAKRY</sequence>
<dbReference type="Pfam" id="PF13302">
    <property type="entry name" value="Acetyltransf_3"/>
    <property type="match status" value="1"/>
</dbReference>
<dbReference type="PANTHER" id="PTHR43792:SF1">
    <property type="entry name" value="N-ACETYLTRANSFERASE DOMAIN-CONTAINING PROTEIN"/>
    <property type="match status" value="1"/>
</dbReference>
<proteinExistence type="predicted"/>
<dbReference type="InterPro" id="IPR000182">
    <property type="entry name" value="GNAT_dom"/>
</dbReference>
<dbReference type="InterPro" id="IPR051531">
    <property type="entry name" value="N-acetyltransferase"/>
</dbReference>
<keyword evidence="3" id="KW-1185">Reference proteome</keyword>
<comment type="caution">
    <text evidence="2">The sequence shown here is derived from an EMBL/GenBank/DDBJ whole genome shotgun (WGS) entry which is preliminary data.</text>
</comment>
<dbReference type="PANTHER" id="PTHR43792">
    <property type="entry name" value="GNAT FAMILY, PUTATIVE (AFU_ORTHOLOGUE AFUA_3G00765)-RELATED-RELATED"/>
    <property type="match status" value="1"/>
</dbReference>
<dbReference type="Proteomes" id="UP000587991">
    <property type="component" value="Unassembled WGS sequence"/>
</dbReference>
<protein>
    <submittedName>
        <fullName evidence="2">GNAT family N-acetyltransferase</fullName>
    </submittedName>
</protein>
<dbReference type="AlphaFoldDB" id="A0A847S8F9"/>
<evidence type="ECO:0000313" key="2">
    <source>
        <dbReference type="EMBL" id="NLR73906.1"/>
    </source>
</evidence>
<dbReference type="EMBL" id="JABAIM010000001">
    <property type="protein sequence ID" value="NLR73906.1"/>
    <property type="molecule type" value="Genomic_DNA"/>
</dbReference>
<evidence type="ECO:0000313" key="3">
    <source>
        <dbReference type="Proteomes" id="UP000587991"/>
    </source>
</evidence>